<reference evidence="8 9" key="1">
    <citation type="submission" date="2019-03" db="EMBL/GenBank/DDBJ databases">
        <title>Genomic Encyclopedia of Type Strains, Phase IV (KMG-IV): sequencing the most valuable type-strain genomes for metagenomic binning, comparative biology and taxonomic classification.</title>
        <authorList>
            <person name="Goeker M."/>
        </authorList>
    </citation>
    <scope>NUCLEOTIDE SEQUENCE [LARGE SCALE GENOMIC DNA]</scope>
    <source>
        <strain evidence="8 9">DSM 13328</strain>
    </source>
</reference>
<dbReference type="OrthoDB" id="31230at2157"/>
<dbReference type="Pfam" id="PF00406">
    <property type="entry name" value="ADK"/>
    <property type="match status" value="1"/>
</dbReference>
<dbReference type="Gene3D" id="3.40.50.300">
    <property type="entry name" value="P-loop containing nucleotide triphosphate hydrolases"/>
    <property type="match status" value="1"/>
</dbReference>
<name>A0A484F7J7_9EURY</name>
<evidence type="ECO:0000259" key="7">
    <source>
        <dbReference type="Pfam" id="PF05191"/>
    </source>
</evidence>
<feature type="binding site" evidence="4">
    <location>
        <begin position="135"/>
        <end position="136"/>
    </location>
    <ligand>
        <name>ATP</name>
        <dbReference type="ChEBI" id="CHEBI:30616"/>
    </ligand>
</feature>
<evidence type="ECO:0000256" key="1">
    <source>
        <dbReference type="ARBA" id="ARBA00022679"/>
    </source>
</evidence>
<dbReference type="InterPro" id="IPR000850">
    <property type="entry name" value="Adenylat/UMP-CMP_kin"/>
</dbReference>
<dbReference type="InterPro" id="IPR027417">
    <property type="entry name" value="P-loop_NTPase"/>
</dbReference>
<dbReference type="FunFam" id="3.40.50.300:FF:000106">
    <property type="entry name" value="Adenylate kinase mitochondrial"/>
    <property type="match status" value="1"/>
</dbReference>
<dbReference type="Pfam" id="PF05191">
    <property type="entry name" value="ADK_lid"/>
    <property type="match status" value="1"/>
</dbReference>
<sequence>MDIILFGPPGAGKGTQAQKLSQKYGIPQISTGDILRANVKDGTELGLEAKKYMDAGELVPDAVLIGIIKDRLLQPDCANGFLLDGYPRTIPQADALAGILDEIKKPIDVVINIVVPNEDLVKRLSGRWMSGCGASYHTVFNPPKAEGVCDVCGDKLFQRPDDTSEAVSNRLDVYQKQTAPLVDYYNEKGLLKDIDGTKDIDVVFAEIDKIVASFK</sequence>
<dbReference type="EC" id="2.7.4.3" evidence="4 6"/>
<dbReference type="PANTHER" id="PTHR23359">
    <property type="entry name" value="NUCLEOTIDE KINASE"/>
    <property type="match status" value="1"/>
</dbReference>
<feature type="binding site" evidence="4">
    <location>
        <begin position="57"/>
        <end position="59"/>
    </location>
    <ligand>
        <name>AMP</name>
        <dbReference type="ChEBI" id="CHEBI:456215"/>
    </ligand>
</feature>
<keyword evidence="4" id="KW-0963">Cytoplasm</keyword>
<dbReference type="NCBIfam" id="TIGR01351">
    <property type="entry name" value="adk"/>
    <property type="match status" value="1"/>
</dbReference>
<feature type="binding site" evidence="4">
    <location>
        <begin position="85"/>
        <end position="88"/>
    </location>
    <ligand>
        <name>AMP</name>
        <dbReference type="ChEBI" id="CHEBI:456215"/>
    </ligand>
</feature>
<dbReference type="NCBIfam" id="NF011100">
    <property type="entry name" value="PRK14527.1"/>
    <property type="match status" value="1"/>
</dbReference>
<comment type="domain">
    <text evidence="4">Consists of three domains, a large central CORE domain and two small peripheral domains, NMPbind and LID, which undergo movements during catalysis. The LID domain closes over the site of phosphoryl transfer upon ATP binding. Assembling and dissambling the active center during each catalytic cycle provides an effective means to prevent ATP hydrolysis.</text>
</comment>
<feature type="domain" description="Adenylate kinase active site lid" evidence="7">
    <location>
        <begin position="131"/>
        <end position="161"/>
    </location>
</feature>
<comment type="pathway">
    <text evidence="4">Purine metabolism; AMP biosynthesis via salvage pathway; AMP from ADP: step 1/1.</text>
</comment>
<dbReference type="AlphaFoldDB" id="A0A484F7J7"/>
<dbReference type="InterPro" id="IPR007862">
    <property type="entry name" value="Adenylate_kinase_lid-dom"/>
</dbReference>
<evidence type="ECO:0000256" key="3">
    <source>
        <dbReference type="ARBA" id="ARBA00022777"/>
    </source>
</evidence>
<dbReference type="UniPathway" id="UPA00588">
    <property type="reaction ID" value="UER00649"/>
</dbReference>
<keyword evidence="3 4" id="KW-0418">Kinase</keyword>
<comment type="caution">
    <text evidence="8">The sequence shown here is derived from an EMBL/GenBank/DDBJ whole genome shotgun (WGS) entry which is preliminary data.</text>
</comment>
<organism evidence="8 9">
    <name type="scientific">Methanimicrococcus blatticola</name>
    <dbReference type="NCBI Taxonomy" id="91560"/>
    <lineage>
        <taxon>Archaea</taxon>
        <taxon>Methanobacteriati</taxon>
        <taxon>Methanobacteriota</taxon>
        <taxon>Stenosarchaea group</taxon>
        <taxon>Methanomicrobia</taxon>
        <taxon>Methanosarcinales</taxon>
        <taxon>Methanosarcinaceae</taxon>
        <taxon>Methanimicrococcus</taxon>
    </lineage>
</organism>
<dbReference type="EMBL" id="SNYS01000006">
    <property type="protein sequence ID" value="TDQ70293.1"/>
    <property type="molecule type" value="Genomic_DNA"/>
</dbReference>
<feature type="binding site" evidence="4">
    <location>
        <position position="92"/>
    </location>
    <ligand>
        <name>AMP</name>
        <dbReference type="ChEBI" id="CHEBI:456215"/>
    </ligand>
</feature>
<dbReference type="GO" id="GO:0004017">
    <property type="term" value="F:AMP kinase activity"/>
    <property type="evidence" value="ECO:0007669"/>
    <property type="project" value="UniProtKB-UniRule"/>
</dbReference>
<dbReference type="SUPFAM" id="SSF52540">
    <property type="entry name" value="P-loop containing nucleoside triphosphate hydrolases"/>
    <property type="match status" value="1"/>
</dbReference>
<comment type="subunit">
    <text evidence="4 6">Monomer.</text>
</comment>
<feature type="binding site" evidence="4">
    <location>
        <position position="159"/>
    </location>
    <ligand>
        <name>AMP</name>
        <dbReference type="ChEBI" id="CHEBI:456215"/>
    </ligand>
</feature>
<evidence type="ECO:0000256" key="5">
    <source>
        <dbReference type="RuleBase" id="RU003330"/>
    </source>
</evidence>
<accession>A0A484F7J7</accession>
<dbReference type="PROSITE" id="PS00113">
    <property type="entry name" value="ADENYLATE_KINASE"/>
    <property type="match status" value="1"/>
</dbReference>
<dbReference type="GO" id="GO:0005524">
    <property type="term" value="F:ATP binding"/>
    <property type="evidence" value="ECO:0007669"/>
    <property type="project" value="UniProtKB-UniRule"/>
</dbReference>
<evidence type="ECO:0000256" key="2">
    <source>
        <dbReference type="ARBA" id="ARBA00022741"/>
    </source>
</evidence>
<keyword evidence="4" id="KW-0545">Nucleotide biosynthesis</keyword>
<dbReference type="GO" id="GO:0005737">
    <property type="term" value="C:cytoplasm"/>
    <property type="evidence" value="ECO:0007669"/>
    <property type="project" value="UniProtKB-SubCell"/>
</dbReference>
<feature type="binding site" evidence="4">
    <location>
        <position position="36"/>
    </location>
    <ligand>
        <name>AMP</name>
        <dbReference type="ChEBI" id="CHEBI:456215"/>
    </ligand>
</feature>
<dbReference type="CDD" id="cd01428">
    <property type="entry name" value="ADK"/>
    <property type="match status" value="1"/>
</dbReference>
<dbReference type="HAMAP" id="MF_00235">
    <property type="entry name" value="Adenylate_kinase_Adk"/>
    <property type="match status" value="1"/>
</dbReference>
<dbReference type="PRINTS" id="PR00094">
    <property type="entry name" value="ADENYLTKNASE"/>
</dbReference>
<gene>
    <name evidence="4" type="primary">adk</name>
    <name evidence="8" type="ORF">C7391_0635</name>
</gene>
<comment type="subcellular location">
    <subcellularLocation>
        <location evidence="4 6">Cytoplasm</location>
    </subcellularLocation>
</comment>
<dbReference type="GO" id="GO:0044209">
    <property type="term" value="P:AMP salvage"/>
    <property type="evidence" value="ECO:0007669"/>
    <property type="project" value="UniProtKB-UniRule"/>
</dbReference>
<keyword evidence="9" id="KW-1185">Reference proteome</keyword>
<dbReference type="InterPro" id="IPR006259">
    <property type="entry name" value="Adenyl_kin_sub"/>
</dbReference>
<comment type="caution">
    <text evidence="4">Lacks conserved residue(s) required for the propagation of feature annotation.</text>
</comment>
<feature type="binding site" evidence="4">
    <location>
        <position position="127"/>
    </location>
    <ligand>
        <name>ATP</name>
        <dbReference type="ChEBI" id="CHEBI:30616"/>
    </ligand>
</feature>
<feature type="region of interest" description="NMP" evidence="4">
    <location>
        <begin position="30"/>
        <end position="59"/>
    </location>
</feature>
<comment type="catalytic activity">
    <reaction evidence="4 6">
        <text>AMP + ATP = 2 ADP</text>
        <dbReference type="Rhea" id="RHEA:12973"/>
        <dbReference type="ChEBI" id="CHEBI:30616"/>
        <dbReference type="ChEBI" id="CHEBI:456215"/>
        <dbReference type="ChEBI" id="CHEBI:456216"/>
        <dbReference type="EC" id="2.7.4.3"/>
    </reaction>
</comment>
<proteinExistence type="inferred from homology"/>
<dbReference type="NCBIfam" id="NF001380">
    <property type="entry name" value="PRK00279.1-2"/>
    <property type="match status" value="1"/>
</dbReference>
<keyword evidence="1 4" id="KW-0808">Transferase</keyword>
<feature type="binding site" evidence="4">
    <location>
        <position position="31"/>
    </location>
    <ligand>
        <name>AMP</name>
        <dbReference type="ChEBI" id="CHEBI:456215"/>
    </ligand>
</feature>
<feature type="binding site" evidence="4">
    <location>
        <begin position="10"/>
        <end position="15"/>
    </location>
    <ligand>
        <name>ATP</name>
        <dbReference type="ChEBI" id="CHEBI:30616"/>
    </ligand>
</feature>
<comment type="function">
    <text evidence="4">Catalyzes the reversible transfer of the terminal phosphate group between ATP and AMP. Plays an important role in cellular energy homeostasis and in adenine nucleotide metabolism.</text>
</comment>
<dbReference type="InterPro" id="IPR033690">
    <property type="entry name" value="Adenylat_kinase_CS"/>
</dbReference>
<dbReference type="RefSeq" id="WP_133517094.1">
    <property type="nucleotide sequence ID" value="NZ_JAHDUW010000006.1"/>
</dbReference>
<evidence type="ECO:0000313" key="9">
    <source>
        <dbReference type="Proteomes" id="UP000294855"/>
    </source>
</evidence>
<protein>
    <recommendedName>
        <fullName evidence="4 6">Adenylate kinase</fullName>
        <shortName evidence="4">AK</shortName>
        <ecNumber evidence="4 6">2.7.4.3</ecNumber>
    </recommendedName>
    <alternativeName>
        <fullName evidence="4">ATP-AMP transphosphorylase</fullName>
    </alternativeName>
    <alternativeName>
        <fullName evidence="4">ATP:AMP phosphotransferase</fullName>
    </alternativeName>
    <alternativeName>
        <fullName evidence="4">Adenylate monophosphate kinase</fullName>
    </alternativeName>
</protein>
<keyword evidence="4 6" id="KW-0067">ATP-binding</keyword>
<evidence type="ECO:0000313" key="8">
    <source>
        <dbReference type="EMBL" id="TDQ70293.1"/>
    </source>
</evidence>
<comment type="similarity">
    <text evidence="4 5">Belongs to the adenylate kinase family.</text>
</comment>
<evidence type="ECO:0000256" key="4">
    <source>
        <dbReference type="HAMAP-Rule" id="MF_00235"/>
    </source>
</evidence>
<evidence type="ECO:0000256" key="6">
    <source>
        <dbReference type="RuleBase" id="RU003331"/>
    </source>
</evidence>
<feature type="binding site" evidence="4">
    <location>
        <position position="170"/>
    </location>
    <ligand>
        <name>AMP</name>
        <dbReference type="ChEBI" id="CHEBI:456215"/>
    </ligand>
</feature>
<feature type="binding site" evidence="4">
    <location>
        <position position="198"/>
    </location>
    <ligand>
        <name>ATP</name>
        <dbReference type="ChEBI" id="CHEBI:30616"/>
    </ligand>
</feature>
<keyword evidence="2 4" id="KW-0547">Nucleotide-binding</keyword>
<dbReference type="NCBIfam" id="NF001381">
    <property type="entry name" value="PRK00279.1-3"/>
    <property type="match status" value="1"/>
</dbReference>
<dbReference type="Proteomes" id="UP000294855">
    <property type="component" value="Unassembled WGS sequence"/>
</dbReference>